<keyword evidence="2" id="KW-1185">Reference proteome</keyword>
<protein>
    <submittedName>
        <fullName evidence="1">Uncharacterized protein</fullName>
    </submittedName>
</protein>
<name>A0A9W8SAG8_9HYPO</name>
<reference evidence="1" key="1">
    <citation type="submission" date="2022-09" db="EMBL/GenBank/DDBJ databases">
        <title>Fusarium specimens isolated from Avocado Roots.</title>
        <authorList>
            <person name="Stajich J."/>
            <person name="Roper C."/>
            <person name="Heimlech-Rivalta G."/>
        </authorList>
    </citation>
    <scope>NUCLEOTIDE SEQUENCE</scope>
    <source>
        <strain evidence="1">CF00136</strain>
    </source>
</reference>
<dbReference type="AlphaFoldDB" id="A0A9W8SAG8"/>
<accession>A0A9W8SAG8</accession>
<dbReference type="Proteomes" id="UP001152049">
    <property type="component" value="Unassembled WGS sequence"/>
</dbReference>
<organism evidence="1 2">
    <name type="scientific">Fusarium torreyae</name>
    <dbReference type="NCBI Taxonomy" id="1237075"/>
    <lineage>
        <taxon>Eukaryota</taxon>
        <taxon>Fungi</taxon>
        <taxon>Dikarya</taxon>
        <taxon>Ascomycota</taxon>
        <taxon>Pezizomycotina</taxon>
        <taxon>Sordariomycetes</taxon>
        <taxon>Hypocreomycetidae</taxon>
        <taxon>Hypocreales</taxon>
        <taxon>Nectriaceae</taxon>
        <taxon>Fusarium</taxon>
    </lineage>
</organism>
<gene>
    <name evidence="1" type="ORF">NW762_003664</name>
</gene>
<dbReference type="OrthoDB" id="4458050at2759"/>
<evidence type="ECO:0000313" key="1">
    <source>
        <dbReference type="EMBL" id="KAJ4267556.1"/>
    </source>
</evidence>
<dbReference type="EMBL" id="JAOQAZ010000004">
    <property type="protein sequence ID" value="KAJ4267556.1"/>
    <property type="molecule type" value="Genomic_DNA"/>
</dbReference>
<comment type="caution">
    <text evidence="1">The sequence shown here is derived from an EMBL/GenBank/DDBJ whole genome shotgun (WGS) entry which is preliminary data.</text>
</comment>
<sequence>MAGEAIAKATDGQNMLEERILGADEAVVLHAPQPKTQVSPTFDVRRPGLPALCGPKVSYPETQKK</sequence>
<evidence type="ECO:0000313" key="2">
    <source>
        <dbReference type="Proteomes" id="UP001152049"/>
    </source>
</evidence>
<proteinExistence type="predicted"/>